<dbReference type="SUPFAM" id="SSF54593">
    <property type="entry name" value="Glyoxalase/Bleomycin resistance protein/Dihydroxybiphenyl dioxygenase"/>
    <property type="match status" value="1"/>
</dbReference>
<organism evidence="2 3">
    <name type="scientific">Isoptericola hypogeus</name>
    <dbReference type="NCBI Taxonomy" id="300179"/>
    <lineage>
        <taxon>Bacteria</taxon>
        <taxon>Bacillati</taxon>
        <taxon>Actinomycetota</taxon>
        <taxon>Actinomycetes</taxon>
        <taxon>Micrococcales</taxon>
        <taxon>Promicromonosporaceae</taxon>
        <taxon>Isoptericola</taxon>
    </lineage>
</organism>
<proteinExistence type="predicted"/>
<evidence type="ECO:0000259" key="1">
    <source>
        <dbReference type="PROSITE" id="PS51819"/>
    </source>
</evidence>
<dbReference type="EMBL" id="BAAAPM010000008">
    <property type="protein sequence ID" value="GAA1736681.1"/>
    <property type="molecule type" value="Genomic_DNA"/>
</dbReference>
<keyword evidence="3" id="KW-1185">Reference proteome</keyword>
<protein>
    <recommendedName>
        <fullName evidence="1">VOC domain-containing protein</fullName>
    </recommendedName>
</protein>
<dbReference type="Gene3D" id="3.10.180.10">
    <property type="entry name" value="2,3-Dihydroxybiphenyl 1,2-Dioxygenase, domain 1"/>
    <property type="match status" value="1"/>
</dbReference>
<evidence type="ECO:0000313" key="3">
    <source>
        <dbReference type="Proteomes" id="UP001501138"/>
    </source>
</evidence>
<dbReference type="RefSeq" id="WP_344249949.1">
    <property type="nucleotide sequence ID" value="NZ_BAAAPM010000008.1"/>
</dbReference>
<evidence type="ECO:0000313" key="2">
    <source>
        <dbReference type="EMBL" id="GAA1736681.1"/>
    </source>
</evidence>
<dbReference type="PROSITE" id="PS51819">
    <property type="entry name" value="VOC"/>
    <property type="match status" value="1"/>
</dbReference>
<feature type="domain" description="VOC" evidence="1">
    <location>
        <begin position="5"/>
        <end position="127"/>
    </location>
</feature>
<comment type="caution">
    <text evidence="2">The sequence shown here is derived from an EMBL/GenBank/DDBJ whole genome shotgun (WGS) entry which is preliminary data.</text>
</comment>
<dbReference type="Proteomes" id="UP001501138">
    <property type="component" value="Unassembled WGS sequence"/>
</dbReference>
<reference evidence="2 3" key="1">
    <citation type="journal article" date="2019" name="Int. J. Syst. Evol. Microbiol.">
        <title>The Global Catalogue of Microorganisms (GCM) 10K type strain sequencing project: providing services to taxonomists for standard genome sequencing and annotation.</title>
        <authorList>
            <consortium name="The Broad Institute Genomics Platform"/>
            <consortium name="The Broad Institute Genome Sequencing Center for Infectious Disease"/>
            <person name="Wu L."/>
            <person name="Ma J."/>
        </authorList>
    </citation>
    <scope>NUCLEOTIDE SEQUENCE [LARGE SCALE GENOMIC DNA]</scope>
    <source>
        <strain evidence="2 3">JCM 15589</strain>
    </source>
</reference>
<name>A0ABN2JRN7_9MICO</name>
<gene>
    <name evidence="2" type="ORF">GCM10009809_34880</name>
</gene>
<dbReference type="InterPro" id="IPR037523">
    <property type="entry name" value="VOC_core"/>
</dbReference>
<dbReference type="InterPro" id="IPR029068">
    <property type="entry name" value="Glyas_Bleomycin-R_OHBP_Dase"/>
</dbReference>
<sequence length="127" mass="13443">MITVQRAFSSYSVDDLDTAEAFYRDTVGLTVRRTPMGLELDVTGGTPVFVYPKGDAHVPAGHTVLNLVVPDVAEAASALHTGGVDLVRYPGFAHDADGVVRSDDPRQGPTIGWIRDPAGNVLALIQG</sequence>
<dbReference type="Pfam" id="PF00903">
    <property type="entry name" value="Glyoxalase"/>
    <property type="match status" value="1"/>
</dbReference>
<dbReference type="InterPro" id="IPR004360">
    <property type="entry name" value="Glyas_Fos-R_dOase_dom"/>
</dbReference>
<accession>A0ABN2JRN7</accession>